<dbReference type="FunCoup" id="A0A0D1XR97">
    <property type="interactions" value="1167"/>
</dbReference>
<protein>
    <recommendedName>
        <fullName evidence="11">Major facilitator superfamily (MFS) profile domain-containing protein</fullName>
    </recommendedName>
</protein>
<dbReference type="AlphaFoldDB" id="A0A0D1XR97"/>
<evidence type="ECO:0000256" key="2">
    <source>
        <dbReference type="ARBA" id="ARBA00010992"/>
    </source>
</evidence>
<feature type="domain" description="Major facilitator superfamily (MFS) profile" evidence="11">
    <location>
        <begin position="59"/>
        <end position="528"/>
    </location>
</feature>
<keyword evidence="3 8" id="KW-0813">Transport</keyword>
<dbReference type="InterPro" id="IPR050814">
    <property type="entry name" value="Myo-inositol_Transporter"/>
</dbReference>
<dbReference type="NCBIfam" id="TIGR00879">
    <property type="entry name" value="SP"/>
    <property type="match status" value="1"/>
</dbReference>
<feature type="transmembrane region" description="Helical" evidence="10">
    <location>
        <begin position="159"/>
        <end position="177"/>
    </location>
</feature>
<feature type="transmembrane region" description="Helical" evidence="10">
    <location>
        <begin position="189"/>
        <end position="211"/>
    </location>
</feature>
<evidence type="ECO:0000256" key="5">
    <source>
        <dbReference type="ARBA" id="ARBA00022989"/>
    </source>
</evidence>
<dbReference type="InterPro" id="IPR003663">
    <property type="entry name" value="Sugar/inositol_transpt"/>
</dbReference>
<feature type="transmembrane region" description="Helical" evidence="10">
    <location>
        <begin position="435"/>
        <end position="460"/>
    </location>
</feature>
<feature type="transmembrane region" description="Helical" evidence="10">
    <location>
        <begin position="472"/>
        <end position="494"/>
    </location>
</feature>
<dbReference type="EMBL" id="KN847538">
    <property type="protein sequence ID" value="KIW05221.1"/>
    <property type="molecule type" value="Genomic_DNA"/>
</dbReference>
<proteinExistence type="inferred from homology"/>
<dbReference type="STRING" id="253628.A0A0D1XR97"/>
<dbReference type="PANTHER" id="PTHR48020:SF12">
    <property type="entry name" value="PROTON MYO-INOSITOL COTRANSPORTER"/>
    <property type="match status" value="1"/>
</dbReference>
<dbReference type="VEuPathDB" id="FungiDB:PV09_03761"/>
<feature type="transmembrane region" description="Helical" evidence="10">
    <location>
        <begin position="130"/>
        <end position="147"/>
    </location>
</feature>
<feature type="transmembrane region" description="Helical" evidence="10">
    <location>
        <begin position="54"/>
        <end position="72"/>
    </location>
</feature>
<keyword evidence="4 10" id="KW-0812">Transmembrane</keyword>
<evidence type="ECO:0000256" key="9">
    <source>
        <dbReference type="SAM" id="MobiDB-lite"/>
    </source>
</evidence>
<dbReference type="SUPFAM" id="SSF103473">
    <property type="entry name" value="MFS general substrate transporter"/>
    <property type="match status" value="1"/>
</dbReference>
<dbReference type="InterPro" id="IPR005829">
    <property type="entry name" value="Sugar_transporter_CS"/>
</dbReference>
<dbReference type="OrthoDB" id="6339427at2759"/>
<dbReference type="GO" id="GO:0005366">
    <property type="term" value="F:myo-inositol:proton symporter activity"/>
    <property type="evidence" value="ECO:0007669"/>
    <property type="project" value="TreeGrafter"/>
</dbReference>
<dbReference type="PROSITE" id="PS00216">
    <property type="entry name" value="SUGAR_TRANSPORT_1"/>
    <property type="match status" value="1"/>
</dbReference>
<dbReference type="PANTHER" id="PTHR48020">
    <property type="entry name" value="PROTON MYO-INOSITOL COTRANSPORTER"/>
    <property type="match status" value="1"/>
</dbReference>
<feature type="transmembrane region" description="Helical" evidence="10">
    <location>
        <begin position="330"/>
        <end position="347"/>
    </location>
</feature>
<feature type="compositionally biased region" description="Basic and acidic residues" evidence="9">
    <location>
        <begin position="14"/>
        <end position="24"/>
    </location>
</feature>
<feature type="transmembrane region" description="Helical" evidence="10">
    <location>
        <begin position="217"/>
        <end position="238"/>
    </location>
</feature>
<evidence type="ECO:0000256" key="8">
    <source>
        <dbReference type="RuleBase" id="RU003346"/>
    </source>
</evidence>
<dbReference type="Pfam" id="PF00083">
    <property type="entry name" value="Sugar_tr"/>
    <property type="match status" value="1"/>
</dbReference>
<evidence type="ECO:0000313" key="13">
    <source>
        <dbReference type="Proteomes" id="UP000053259"/>
    </source>
</evidence>
<dbReference type="PROSITE" id="PS00217">
    <property type="entry name" value="SUGAR_TRANSPORT_2"/>
    <property type="match status" value="1"/>
</dbReference>
<organism evidence="12 13">
    <name type="scientific">Verruconis gallopava</name>
    <dbReference type="NCBI Taxonomy" id="253628"/>
    <lineage>
        <taxon>Eukaryota</taxon>
        <taxon>Fungi</taxon>
        <taxon>Dikarya</taxon>
        <taxon>Ascomycota</taxon>
        <taxon>Pezizomycotina</taxon>
        <taxon>Dothideomycetes</taxon>
        <taxon>Pleosporomycetidae</taxon>
        <taxon>Venturiales</taxon>
        <taxon>Sympoventuriaceae</taxon>
        <taxon>Verruconis</taxon>
    </lineage>
</organism>
<dbReference type="GO" id="GO:1904679">
    <property type="term" value="P:myo-inositol import across plasma membrane"/>
    <property type="evidence" value="ECO:0007669"/>
    <property type="project" value="TreeGrafter"/>
</dbReference>
<evidence type="ECO:0000256" key="7">
    <source>
        <dbReference type="ARBA" id="ARBA00049119"/>
    </source>
</evidence>
<evidence type="ECO:0000256" key="4">
    <source>
        <dbReference type="ARBA" id="ARBA00022692"/>
    </source>
</evidence>
<dbReference type="PRINTS" id="PR00171">
    <property type="entry name" value="SUGRTRNSPORT"/>
</dbReference>
<dbReference type="Gene3D" id="1.20.1250.20">
    <property type="entry name" value="MFS general substrate transporter like domains"/>
    <property type="match status" value="1"/>
</dbReference>
<dbReference type="PROSITE" id="PS50850">
    <property type="entry name" value="MFS"/>
    <property type="match status" value="1"/>
</dbReference>
<evidence type="ECO:0000256" key="3">
    <source>
        <dbReference type="ARBA" id="ARBA00022448"/>
    </source>
</evidence>
<keyword evidence="5 10" id="KW-1133">Transmembrane helix</keyword>
<reference evidence="12 13" key="1">
    <citation type="submission" date="2015-01" db="EMBL/GenBank/DDBJ databases">
        <title>The Genome Sequence of Ochroconis gallopava CBS43764.</title>
        <authorList>
            <consortium name="The Broad Institute Genomics Platform"/>
            <person name="Cuomo C."/>
            <person name="de Hoog S."/>
            <person name="Gorbushina A."/>
            <person name="Stielow B."/>
            <person name="Teixiera M."/>
            <person name="Abouelleil A."/>
            <person name="Chapman S.B."/>
            <person name="Priest M."/>
            <person name="Young S.K."/>
            <person name="Wortman J."/>
            <person name="Nusbaum C."/>
            <person name="Birren B."/>
        </authorList>
    </citation>
    <scope>NUCLEOTIDE SEQUENCE [LARGE SCALE GENOMIC DNA]</scope>
    <source>
        <strain evidence="12 13">CBS 43764</strain>
    </source>
</reference>
<feature type="transmembrane region" description="Helical" evidence="10">
    <location>
        <begin position="353"/>
        <end position="371"/>
    </location>
</feature>
<dbReference type="RefSeq" id="XP_016215090.1">
    <property type="nucleotide sequence ID" value="XM_016357001.1"/>
</dbReference>
<dbReference type="GO" id="GO:0016020">
    <property type="term" value="C:membrane"/>
    <property type="evidence" value="ECO:0007669"/>
    <property type="project" value="UniProtKB-SubCell"/>
</dbReference>
<evidence type="ECO:0000313" key="12">
    <source>
        <dbReference type="EMBL" id="KIW05221.1"/>
    </source>
</evidence>
<dbReference type="FunFam" id="1.20.1250.20:FF:000073">
    <property type="entry name" value="MFS myo-inositol transporter, putative"/>
    <property type="match status" value="1"/>
</dbReference>
<name>A0A0D1XR97_9PEZI</name>
<feature type="region of interest" description="Disordered" evidence="9">
    <location>
        <begin position="1"/>
        <end position="39"/>
    </location>
</feature>
<keyword evidence="6 10" id="KW-0472">Membrane</keyword>
<feature type="transmembrane region" description="Helical" evidence="10">
    <location>
        <begin position="506"/>
        <end position="524"/>
    </location>
</feature>
<keyword evidence="13" id="KW-1185">Reference proteome</keyword>
<evidence type="ECO:0000256" key="10">
    <source>
        <dbReference type="SAM" id="Phobius"/>
    </source>
</evidence>
<dbReference type="InterPro" id="IPR036259">
    <property type="entry name" value="MFS_trans_sf"/>
</dbReference>
<dbReference type="InterPro" id="IPR005828">
    <property type="entry name" value="MFS_sugar_transport-like"/>
</dbReference>
<comment type="subcellular location">
    <subcellularLocation>
        <location evidence="1">Membrane</location>
        <topology evidence="1">Multi-pass membrane protein</topology>
    </subcellularLocation>
</comment>
<dbReference type="HOGENOM" id="CLU_001265_30_5_1"/>
<dbReference type="InterPro" id="IPR020846">
    <property type="entry name" value="MFS_dom"/>
</dbReference>
<feature type="transmembrane region" description="Helical" evidence="10">
    <location>
        <begin position="383"/>
        <end position="406"/>
    </location>
</feature>
<comment type="similarity">
    <text evidence="2 8">Belongs to the major facilitator superfamily. Sugar transporter (TC 2.A.1.1) family.</text>
</comment>
<dbReference type="GeneID" id="27311734"/>
<dbReference type="Proteomes" id="UP000053259">
    <property type="component" value="Unassembled WGS sequence"/>
</dbReference>
<evidence type="ECO:0000256" key="1">
    <source>
        <dbReference type="ARBA" id="ARBA00004141"/>
    </source>
</evidence>
<evidence type="ECO:0000259" key="11">
    <source>
        <dbReference type="PROSITE" id="PS50850"/>
    </source>
</evidence>
<accession>A0A0D1XR97</accession>
<evidence type="ECO:0000256" key="6">
    <source>
        <dbReference type="ARBA" id="ARBA00023136"/>
    </source>
</evidence>
<gene>
    <name evidence="12" type="ORF">PV09_03761</name>
</gene>
<comment type="catalytic activity">
    <reaction evidence="7">
        <text>myo-inositol(out) + H(+)(out) = myo-inositol(in) + H(+)(in)</text>
        <dbReference type="Rhea" id="RHEA:60364"/>
        <dbReference type="ChEBI" id="CHEBI:15378"/>
        <dbReference type="ChEBI" id="CHEBI:17268"/>
    </reaction>
</comment>
<dbReference type="InParanoid" id="A0A0D1XR97"/>
<sequence length="561" mass="59797">MVPVGEGDGAAEPLIRRDSDEHRYSGGNEGAGSARRDASRVVVEEEDEGVTFGWFIWILTFSAGVSGLLFGYDTGVISSTLVSIGTDLSANGTPLTTLHKSLITSATSFFALVASPTGGHLSDALGRRTCILLADALFTAGALWQALSTSVTGMVLGRSVVGLAVGAASFVTPLYIAELAPRTARGRLVTVNQLFITGGQVVAYLIGWAFAGVGSGWRWMVGLGATPAVVQAVLMLAMPETPRWLVQRGRADRAAAVLGKVYGRGSERVVQGIMKSIEDEIREERATRKAVGTDDGRPAGLVETFGELLHVGGNRRALTIACLLQGAQQLCGFNSLMYFSATIFAMIGFSNPVATSLVIACTNFVATLLVFKVIDRIGRRRILLLSIPFMVAGLALCAVAFCFVHLPKNEAGTSDIGKFMLLLRRQTGSPRPSGVWAVIIVFAMILYVAAYALGLGCVPWQQSELFPLSVRGLGSGIATGTNWLCNTIVGFSFLPMMQWLTPTGTFTVYAAVCAASWIAVWLIYPETAGLGLEEVGEILATGWGVKESLRAFRERKRPITR</sequence>